<dbReference type="InterPro" id="IPR029495">
    <property type="entry name" value="NACHT-assoc"/>
</dbReference>
<organism evidence="2 3">
    <name type="scientific">Cirrhinus molitorella</name>
    <name type="common">mud carp</name>
    <dbReference type="NCBI Taxonomy" id="172907"/>
    <lineage>
        <taxon>Eukaryota</taxon>
        <taxon>Metazoa</taxon>
        <taxon>Chordata</taxon>
        <taxon>Craniata</taxon>
        <taxon>Vertebrata</taxon>
        <taxon>Euteleostomi</taxon>
        <taxon>Actinopterygii</taxon>
        <taxon>Neopterygii</taxon>
        <taxon>Teleostei</taxon>
        <taxon>Ostariophysi</taxon>
        <taxon>Cypriniformes</taxon>
        <taxon>Cyprinidae</taxon>
        <taxon>Labeoninae</taxon>
        <taxon>Labeonini</taxon>
        <taxon>Cirrhinus</taxon>
    </lineage>
</organism>
<sequence>YAYKLCSNAENGKADLHDYREISLRLKNKLKWEYNRILVGNSQMGHREYLNDIYTDLYAVENETGGIVSEHEIMLFLLALLPAALASDCK</sequence>
<feature type="non-terminal residue" evidence="2">
    <location>
        <position position="1"/>
    </location>
</feature>
<proteinExistence type="predicted"/>
<reference evidence="2 3" key="1">
    <citation type="submission" date="2023-09" db="EMBL/GenBank/DDBJ databases">
        <authorList>
            <person name="Wang M."/>
        </authorList>
    </citation>
    <scope>NUCLEOTIDE SEQUENCE [LARGE SCALE GENOMIC DNA]</scope>
    <source>
        <strain evidence="2">GT-2023</strain>
        <tissue evidence="2">Liver</tissue>
    </source>
</reference>
<evidence type="ECO:0000313" key="3">
    <source>
        <dbReference type="Proteomes" id="UP001558613"/>
    </source>
</evidence>
<dbReference type="EMBL" id="JAYMGO010000008">
    <property type="protein sequence ID" value="KAL1269649.1"/>
    <property type="molecule type" value="Genomic_DNA"/>
</dbReference>
<name>A0ABR3MYD0_9TELE</name>
<evidence type="ECO:0000313" key="2">
    <source>
        <dbReference type="EMBL" id="KAL1269649.1"/>
    </source>
</evidence>
<protein>
    <recommendedName>
        <fullName evidence="1">FISNA domain-containing protein</fullName>
    </recommendedName>
</protein>
<feature type="domain" description="FISNA" evidence="1">
    <location>
        <begin position="25"/>
        <end position="90"/>
    </location>
</feature>
<keyword evidence="3" id="KW-1185">Reference proteome</keyword>
<evidence type="ECO:0000259" key="1">
    <source>
        <dbReference type="SMART" id="SM01288"/>
    </source>
</evidence>
<dbReference type="Pfam" id="PF14484">
    <property type="entry name" value="FISNA"/>
    <property type="match status" value="1"/>
</dbReference>
<dbReference type="SMART" id="SM01288">
    <property type="entry name" value="FISNA"/>
    <property type="match status" value="1"/>
</dbReference>
<gene>
    <name evidence="2" type="ORF">QQF64_031938</name>
</gene>
<dbReference type="Proteomes" id="UP001558613">
    <property type="component" value="Unassembled WGS sequence"/>
</dbReference>
<accession>A0ABR3MYD0</accession>
<comment type="caution">
    <text evidence="2">The sequence shown here is derived from an EMBL/GenBank/DDBJ whole genome shotgun (WGS) entry which is preliminary data.</text>
</comment>